<sequence length="320" mass="33710">MAETETAAPPPPPRTSRKVQKSMAAFETAEGVGARVKRSVGTPGMWNPSPFLILDWATVERGAGFPTHPHRGMSTLTWVLDGTMQHEDFLGNKGVLGTGDAQWMTAGRGIVHSEMPLFPEDGPGTATSLQLWIDLPAAKKMVKPSYQDRKASSMGRAAWDGGSVTVVVGEVCGASGPIKPTGADGMLFADFSLERAGAEAWAAVEPGHTAIVYVLSGTLRIGETTLEAHHAAVLSAGEDETGVLLSKPSGRKPTRAVLIAGKPLDQPVVQQGPFVVTSREAAAQAVKDFQAGRNGFEKAPGWVSEIGKSARPGGGRRRRD</sequence>
<evidence type="ECO:0000256" key="2">
    <source>
        <dbReference type="RuleBase" id="RU003457"/>
    </source>
</evidence>
<dbReference type="InterPro" id="IPR014710">
    <property type="entry name" value="RmlC-like_jellyroll"/>
</dbReference>
<evidence type="ECO:0000313" key="6">
    <source>
        <dbReference type="EMBL" id="KAL1412423.1"/>
    </source>
</evidence>
<evidence type="ECO:0000259" key="5">
    <source>
        <dbReference type="Pfam" id="PF05726"/>
    </source>
</evidence>
<proteinExistence type="inferred from homology"/>
<dbReference type="Proteomes" id="UP001565368">
    <property type="component" value="Unassembled WGS sequence"/>
</dbReference>
<evidence type="ECO:0000313" key="7">
    <source>
        <dbReference type="Proteomes" id="UP001565368"/>
    </source>
</evidence>
<evidence type="ECO:0000259" key="4">
    <source>
        <dbReference type="Pfam" id="PF02678"/>
    </source>
</evidence>
<gene>
    <name evidence="6" type="primary">PRN1_1</name>
    <name evidence="6" type="ORF">Q8F55_000168</name>
</gene>
<feature type="domain" description="Pirin C-terminal" evidence="5">
    <location>
        <begin position="189"/>
        <end position="295"/>
    </location>
</feature>
<dbReference type="Gene3D" id="2.60.120.10">
    <property type="entry name" value="Jelly Rolls"/>
    <property type="match status" value="2"/>
</dbReference>
<dbReference type="Pfam" id="PF05726">
    <property type="entry name" value="Pirin_C"/>
    <property type="match status" value="1"/>
</dbReference>
<dbReference type="GeneID" id="95981211"/>
<feature type="region of interest" description="Disordered" evidence="3">
    <location>
        <begin position="300"/>
        <end position="320"/>
    </location>
</feature>
<dbReference type="RefSeq" id="XP_069212367.1">
    <property type="nucleotide sequence ID" value="XM_069348823.1"/>
</dbReference>
<dbReference type="PIRSF" id="PIRSF006232">
    <property type="entry name" value="Pirin"/>
    <property type="match status" value="1"/>
</dbReference>
<evidence type="ECO:0000256" key="3">
    <source>
        <dbReference type="SAM" id="MobiDB-lite"/>
    </source>
</evidence>
<evidence type="ECO:0000256" key="1">
    <source>
        <dbReference type="ARBA" id="ARBA00008416"/>
    </source>
</evidence>
<dbReference type="SUPFAM" id="SSF51182">
    <property type="entry name" value="RmlC-like cupins"/>
    <property type="match status" value="1"/>
</dbReference>
<dbReference type="Pfam" id="PF02678">
    <property type="entry name" value="Pirin"/>
    <property type="match status" value="1"/>
</dbReference>
<dbReference type="PANTHER" id="PTHR13903:SF8">
    <property type="entry name" value="PIRIN"/>
    <property type="match status" value="1"/>
</dbReference>
<dbReference type="InterPro" id="IPR008778">
    <property type="entry name" value="Pirin_C_dom"/>
</dbReference>
<dbReference type="EMBL" id="JBBXJM010000001">
    <property type="protein sequence ID" value="KAL1412423.1"/>
    <property type="molecule type" value="Genomic_DNA"/>
</dbReference>
<dbReference type="InterPro" id="IPR003829">
    <property type="entry name" value="Pirin_N_dom"/>
</dbReference>
<feature type="domain" description="Pirin N-terminal" evidence="4">
    <location>
        <begin position="36"/>
        <end position="133"/>
    </location>
</feature>
<dbReference type="CDD" id="cd02247">
    <property type="entry name" value="cupin_pirin_C"/>
    <property type="match status" value="1"/>
</dbReference>
<dbReference type="CDD" id="cd02909">
    <property type="entry name" value="cupin_pirin_N"/>
    <property type="match status" value="1"/>
</dbReference>
<feature type="region of interest" description="Disordered" evidence="3">
    <location>
        <begin position="1"/>
        <end position="20"/>
    </location>
</feature>
<organism evidence="6 7">
    <name type="scientific">Vanrija albida</name>
    <dbReference type="NCBI Taxonomy" id="181172"/>
    <lineage>
        <taxon>Eukaryota</taxon>
        <taxon>Fungi</taxon>
        <taxon>Dikarya</taxon>
        <taxon>Basidiomycota</taxon>
        <taxon>Agaricomycotina</taxon>
        <taxon>Tremellomycetes</taxon>
        <taxon>Trichosporonales</taxon>
        <taxon>Trichosporonaceae</taxon>
        <taxon>Vanrija</taxon>
    </lineage>
</organism>
<accession>A0ABR3QCJ2</accession>
<name>A0ABR3QCJ2_9TREE</name>
<dbReference type="InterPro" id="IPR012093">
    <property type="entry name" value="Pirin"/>
</dbReference>
<comment type="similarity">
    <text evidence="1 2">Belongs to the pirin family.</text>
</comment>
<reference evidence="6 7" key="1">
    <citation type="submission" date="2023-08" db="EMBL/GenBank/DDBJ databases">
        <title>Annotated Genome Sequence of Vanrija albida AlHP1.</title>
        <authorList>
            <person name="Herzog R."/>
        </authorList>
    </citation>
    <scope>NUCLEOTIDE SEQUENCE [LARGE SCALE GENOMIC DNA]</scope>
    <source>
        <strain evidence="6 7">AlHP1</strain>
    </source>
</reference>
<comment type="caution">
    <text evidence="6">The sequence shown here is derived from an EMBL/GenBank/DDBJ whole genome shotgun (WGS) entry which is preliminary data.</text>
</comment>
<keyword evidence="7" id="KW-1185">Reference proteome</keyword>
<dbReference type="InterPro" id="IPR011051">
    <property type="entry name" value="RmlC_Cupin_sf"/>
</dbReference>
<dbReference type="PANTHER" id="PTHR13903">
    <property type="entry name" value="PIRIN-RELATED"/>
    <property type="match status" value="1"/>
</dbReference>
<protein>
    <submittedName>
        <fullName evidence="6">RNA pol II transcription cofactor</fullName>
    </submittedName>
</protein>